<evidence type="ECO:0000313" key="1">
    <source>
        <dbReference type="EMBL" id="QQA02078.1"/>
    </source>
</evidence>
<proteinExistence type="predicted"/>
<dbReference type="RefSeq" id="WP_177527915.1">
    <property type="nucleotide sequence ID" value="NZ_CBCSHE010000006.1"/>
</dbReference>
<evidence type="ECO:0000313" key="2">
    <source>
        <dbReference type="Proteomes" id="UP000595224"/>
    </source>
</evidence>
<gene>
    <name evidence="1" type="ORF">IWA51_05745</name>
</gene>
<organism evidence="1 2">
    <name type="scientific">Treponema peruense</name>
    <dbReference type="NCBI Taxonomy" id="2787628"/>
    <lineage>
        <taxon>Bacteria</taxon>
        <taxon>Pseudomonadati</taxon>
        <taxon>Spirochaetota</taxon>
        <taxon>Spirochaetia</taxon>
        <taxon>Spirochaetales</taxon>
        <taxon>Treponemataceae</taxon>
        <taxon>Treponema</taxon>
    </lineage>
</organism>
<dbReference type="Proteomes" id="UP000595224">
    <property type="component" value="Chromosome"/>
</dbReference>
<dbReference type="AlphaFoldDB" id="A0A7T3RFB2"/>
<dbReference type="KEGG" id="tper:IWA51_05745"/>
<dbReference type="EMBL" id="CP064936">
    <property type="protein sequence ID" value="QQA02078.1"/>
    <property type="molecule type" value="Genomic_DNA"/>
</dbReference>
<accession>A0A7T3RFB2</accession>
<sequence>MKVLELKSISKEDGYIYYINKYKATAVVEFLTRRISFPISFTIEMNPFGKKTIDLDPLPREIDYPVVPLKKSLVEFIGKLSEQGSLP</sequence>
<reference evidence="1 2" key="1">
    <citation type="submission" date="2020-11" db="EMBL/GenBank/DDBJ databases">
        <title>Treponema Peruensis nv. sp., first commensal Treponema isolated from human feces.</title>
        <authorList>
            <person name="Belkhou C."/>
            <person name="Raes J."/>
        </authorList>
    </citation>
    <scope>NUCLEOTIDE SEQUENCE [LARGE SCALE GENOMIC DNA]</scope>
    <source>
        <strain evidence="1 2">RCC2812</strain>
    </source>
</reference>
<keyword evidence="2" id="KW-1185">Reference proteome</keyword>
<protein>
    <submittedName>
        <fullName evidence="1">Uncharacterized protein</fullName>
    </submittedName>
</protein>
<name>A0A7T3RFB2_9SPIR</name>